<dbReference type="AlphaFoldDB" id="R9HM46"/>
<evidence type="ECO:0000313" key="2">
    <source>
        <dbReference type="Proteomes" id="UP000014212"/>
    </source>
</evidence>
<proteinExistence type="predicted"/>
<dbReference type="Gene3D" id="2.60.60.50">
    <property type="match status" value="1"/>
</dbReference>
<name>R9HM46_BACUN</name>
<dbReference type="Proteomes" id="UP000014212">
    <property type="component" value="Unassembled WGS sequence"/>
</dbReference>
<dbReference type="Pfam" id="PF14466">
    <property type="entry name" value="PLCC"/>
    <property type="match status" value="1"/>
</dbReference>
<dbReference type="PATRIC" id="fig|1235787.3.peg.4094"/>
<gene>
    <name evidence="1" type="ORF">C801_04028</name>
</gene>
<dbReference type="EMBL" id="ASSO01000014">
    <property type="protein sequence ID" value="EOS05097.1"/>
    <property type="molecule type" value="Genomic_DNA"/>
</dbReference>
<reference evidence="1 2" key="1">
    <citation type="submission" date="2013-04" db="EMBL/GenBank/DDBJ databases">
        <title>The Genome Sequence of Bacteroides uniformis dnLKV2.</title>
        <authorList>
            <consortium name="The Broad Institute Genomics Platform"/>
            <consortium name="The Broad Institute Genome Sequencing Center for Infectious Disease"/>
            <person name="Earl A."/>
            <person name="Xavier R."/>
            <person name="Kuhn K."/>
            <person name="Stappenbeck T."/>
            <person name="Walker B."/>
            <person name="Young S."/>
            <person name="Zeng Q."/>
            <person name="Gargeya S."/>
            <person name="Fitzgerald M."/>
            <person name="Haas B."/>
            <person name="Abouelleil A."/>
            <person name="Allen A.W."/>
            <person name="Alvarado L."/>
            <person name="Arachchi H.M."/>
            <person name="Berlin A.M."/>
            <person name="Chapman S.B."/>
            <person name="Gainer-Dewar J."/>
            <person name="Goldberg J."/>
            <person name="Griggs A."/>
            <person name="Gujja S."/>
            <person name="Hansen M."/>
            <person name="Howarth C."/>
            <person name="Imamovic A."/>
            <person name="Ireland A."/>
            <person name="Larimer J."/>
            <person name="McCowan C."/>
            <person name="Murphy C."/>
            <person name="Pearson M."/>
            <person name="Poon T.W."/>
            <person name="Priest M."/>
            <person name="Roberts A."/>
            <person name="Saif S."/>
            <person name="Shea T."/>
            <person name="Sisk P."/>
            <person name="Sykes S."/>
            <person name="Wortman J."/>
            <person name="Nusbaum C."/>
            <person name="Birren B."/>
        </authorList>
    </citation>
    <scope>NUCLEOTIDE SEQUENCE [LARGE SCALE GENOMIC DNA]</scope>
    <source>
        <strain evidence="2">dnLKV2</strain>
    </source>
</reference>
<evidence type="ECO:0000313" key="1">
    <source>
        <dbReference type="EMBL" id="EOS05097.1"/>
    </source>
</evidence>
<sequence length="151" mass="16270">MKKNSIVMFLLSVCLLGFYGCSDEDDPEDGKGAIYQVTLQQSGELNGFIKALVVTANGAKLVREETGEVYNGTAVLGDEELVGMKVTLTTMDKAIEFAVSGGAVDRDDEVVTAPMIWTVTVTKNGKEVVKEVVTFEDGKGVSADDLNLYYK</sequence>
<dbReference type="HOGENOM" id="CLU_1727731_0_0_10"/>
<accession>R9HM46</accession>
<dbReference type="InterPro" id="IPR025219">
    <property type="entry name" value="PLCC"/>
</dbReference>
<dbReference type="RefSeq" id="WP_016274456.1">
    <property type="nucleotide sequence ID" value="NZ_KE159491.1"/>
</dbReference>
<protein>
    <submittedName>
        <fullName evidence="1">Uncharacterized protein</fullName>
    </submittedName>
</protein>
<organism evidence="1 2">
    <name type="scientific">Bacteroides uniformis dnLKV2</name>
    <dbReference type="NCBI Taxonomy" id="1235787"/>
    <lineage>
        <taxon>Bacteria</taxon>
        <taxon>Pseudomonadati</taxon>
        <taxon>Bacteroidota</taxon>
        <taxon>Bacteroidia</taxon>
        <taxon>Bacteroidales</taxon>
        <taxon>Bacteroidaceae</taxon>
        <taxon>Bacteroides</taxon>
    </lineage>
</organism>
<comment type="caution">
    <text evidence="1">The sequence shown here is derived from an EMBL/GenBank/DDBJ whole genome shotgun (WGS) entry which is preliminary data.</text>
</comment>
<dbReference type="PROSITE" id="PS51257">
    <property type="entry name" value="PROKAR_LIPOPROTEIN"/>
    <property type="match status" value="1"/>
</dbReference>